<keyword evidence="9" id="KW-1185">Reference proteome</keyword>
<dbReference type="InterPro" id="IPR011611">
    <property type="entry name" value="PfkB_dom"/>
</dbReference>
<dbReference type="KEGG" id="ahm:TL08_16740"/>
<dbReference type="InterPro" id="IPR002173">
    <property type="entry name" value="Carboh/pur_kinase_PfkB_CS"/>
</dbReference>
<evidence type="ECO:0000256" key="6">
    <source>
        <dbReference type="PIRNR" id="PIRNR000535"/>
    </source>
</evidence>
<dbReference type="PIRSF" id="PIRSF000535">
    <property type="entry name" value="1PFK/6PFK/LacC"/>
    <property type="match status" value="1"/>
</dbReference>
<keyword evidence="3" id="KW-0547">Nucleotide-binding</keyword>
<organism evidence="8 9">
    <name type="scientific">Actinoalloteichus hymeniacidonis</name>
    <dbReference type="NCBI Taxonomy" id="340345"/>
    <lineage>
        <taxon>Bacteria</taxon>
        <taxon>Bacillati</taxon>
        <taxon>Actinomycetota</taxon>
        <taxon>Actinomycetes</taxon>
        <taxon>Pseudonocardiales</taxon>
        <taxon>Pseudonocardiaceae</taxon>
        <taxon>Actinoalloteichus</taxon>
    </lineage>
</organism>
<dbReference type="EC" id="2.7.1.144" evidence="8"/>
<dbReference type="AlphaFoldDB" id="A0AAC9HRR0"/>
<dbReference type="Proteomes" id="UP000095210">
    <property type="component" value="Chromosome"/>
</dbReference>
<dbReference type="PROSITE" id="PS00584">
    <property type="entry name" value="PFKB_KINASES_2"/>
    <property type="match status" value="1"/>
</dbReference>
<protein>
    <submittedName>
        <fullName evidence="8">Hexose kinase, 1-phosphofructokinase family</fullName>
        <ecNumber evidence="8">2.7.1.144</ecNumber>
    </submittedName>
</protein>
<feature type="domain" description="Carbohydrate kinase PfkB" evidence="7">
    <location>
        <begin position="12"/>
        <end position="280"/>
    </location>
</feature>
<dbReference type="EMBL" id="CP014859">
    <property type="protein sequence ID" value="AOS64148.1"/>
    <property type="molecule type" value="Genomic_DNA"/>
</dbReference>
<name>A0AAC9HRR0_9PSEU</name>
<dbReference type="PANTHER" id="PTHR46566">
    <property type="entry name" value="1-PHOSPHOFRUCTOKINASE-RELATED"/>
    <property type="match status" value="1"/>
</dbReference>
<reference evidence="9" key="1">
    <citation type="submission" date="2016-03" db="EMBL/GenBank/DDBJ databases">
        <title>Complete genome sequence of the type strain Actinoalloteichus hymeniacidonis DSM 45092.</title>
        <authorList>
            <person name="Schaffert L."/>
            <person name="Albersmeier A."/>
            <person name="Winkler A."/>
            <person name="Kalinowski J."/>
            <person name="Zotchev S."/>
            <person name="Ruckert C."/>
        </authorList>
    </citation>
    <scope>NUCLEOTIDE SEQUENCE [LARGE SCALE GENOMIC DNA]</scope>
    <source>
        <strain evidence="9">HPA177(T) (DSM 45092(T))</strain>
    </source>
</reference>
<gene>
    <name evidence="8" type="ORF">TL08_16740</name>
</gene>
<dbReference type="PANTHER" id="PTHR46566:SF5">
    <property type="entry name" value="1-PHOSPHOFRUCTOKINASE"/>
    <property type="match status" value="1"/>
</dbReference>
<dbReference type="NCBIfam" id="TIGR03168">
    <property type="entry name" value="1-PFK"/>
    <property type="match status" value="1"/>
</dbReference>
<sequence length="311" mass="31769">MILVVTANPALDVTYAVSSLTPGAVHRAASVHRRAGGKGVNVARVLHTLDVPAMTVAACGGGDGALVRADLRTAELPHVLCDLAGCTRRTVTMLAAAEDTVTLVNEPGPEFSPSEWRAVVATVHGLLDHASVLVCAGSLPPGVPSDAYAELIGLAHRHGVTAILDTSGAALSAGIVARPHLVKPNVEELREVTGIDDPLAGARELRLRGAGAVLASLGAAGLLLVAERGAWRARPTHPVRGNTTGAGDAAVAGAALEMAGGRPWPEVLRRAVAVSASAVLGPFAGDIDLDHHRREHSAVTVEEIHAACVDV</sequence>
<evidence type="ECO:0000259" key="7">
    <source>
        <dbReference type="Pfam" id="PF00294"/>
    </source>
</evidence>
<evidence type="ECO:0000256" key="1">
    <source>
        <dbReference type="ARBA" id="ARBA00010688"/>
    </source>
</evidence>
<evidence type="ECO:0000256" key="3">
    <source>
        <dbReference type="ARBA" id="ARBA00022741"/>
    </source>
</evidence>
<dbReference type="RefSeq" id="WP_069850244.1">
    <property type="nucleotide sequence ID" value="NZ_CP014859.1"/>
</dbReference>
<keyword evidence="2 6" id="KW-0808">Transferase</keyword>
<dbReference type="SUPFAM" id="SSF53613">
    <property type="entry name" value="Ribokinase-like"/>
    <property type="match status" value="1"/>
</dbReference>
<dbReference type="InterPro" id="IPR029056">
    <property type="entry name" value="Ribokinase-like"/>
</dbReference>
<dbReference type="InterPro" id="IPR017583">
    <property type="entry name" value="Tagatose/fructose_Pkinase"/>
</dbReference>
<keyword evidence="4 8" id="KW-0418">Kinase</keyword>
<dbReference type="GO" id="GO:0009024">
    <property type="term" value="F:tagatose-6-phosphate kinase activity"/>
    <property type="evidence" value="ECO:0007669"/>
    <property type="project" value="UniProtKB-EC"/>
</dbReference>
<dbReference type="Pfam" id="PF00294">
    <property type="entry name" value="PfkB"/>
    <property type="match status" value="1"/>
</dbReference>
<keyword evidence="5" id="KW-0067">ATP-binding</keyword>
<evidence type="ECO:0000313" key="8">
    <source>
        <dbReference type="EMBL" id="AOS64148.1"/>
    </source>
</evidence>
<dbReference type="CDD" id="cd01164">
    <property type="entry name" value="FruK_PfkB_like"/>
    <property type="match status" value="1"/>
</dbReference>
<evidence type="ECO:0000256" key="5">
    <source>
        <dbReference type="ARBA" id="ARBA00022840"/>
    </source>
</evidence>
<comment type="similarity">
    <text evidence="1">Belongs to the carbohydrate kinase PfkB family.</text>
</comment>
<dbReference type="GO" id="GO:0005524">
    <property type="term" value="F:ATP binding"/>
    <property type="evidence" value="ECO:0007669"/>
    <property type="project" value="UniProtKB-KW"/>
</dbReference>
<dbReference type="Gene3D" id="3.40.1190.20">
    <property type="match status" value="1"/>
</dbReference>
<accession>A0AAC9HRR0</accession>
<dbReference type="GO" id="GO:0008443">
    <property type="term" value="F:phosphofructokinase activity"/>
    <property type="evidence" value="ECO:0007669"/>
    <property type="project" value="TreeGrafter"/>
</dbReference>
<evidence type="ECO:0000256" key="4">
    <source>
        <dbReference type="ARBA" id="ARBA00022777"/>
    </source>
</evidence>
<proteinExistence type="inferred from homology"/>
<evidence type="ECO:0000256" key="2">
    <source>
        <dbReference type="ARBA" id="ARBA00022679"/>
    </source>
</evidence>
<evidence type="ECO:0000313" key="9">
    <source>
        <dbReference type="Proteomes" id="UP000095210"/>
    </source>
</evidence>
<dbReference type="GO" id="GO:0005829">
    <property type="term" value="C:cytosol"/>
    <property type="evidence" value="ECO:0007669"/>
    <property type="project" value="TreeGrafter"/>
</dbReference>